<sequence>MPHDNGRIFGSFKKICIPESEVSVEAIELQSSLLQLKQSYYDQTLSECDVSFQIILLYLEKRVKKHPFLRMGQKLPKRTLVNDFLEVVRFYGMPDTVRYALWKWHSNEWDIRLIDYNPTSLEMLESQSRGVRYATISWDHALSGALVEGKRDAFEHLLHDLAHAYMFFREDYDFVGQKEFFKSMLNDFQQYEMHLENNPVFKEKFEYCISDMNSHPAHLRAYWNAIRREAGIPIMEESRTT</sequence>
<dbReference type="RefSeq" id="WP_135617923.1">
    <property type="nucleotide sequence ID" value="NZ_RQGG01000010.1"/>
</dbReference>
<dbReference type="EMBL" id="RQGG01000010">
    <property type="protein sequence ID" value="TGL55650.1"/>
    <property type="molecule type" value="Genomic_DNA"/>
</dbReference>
<accession>A0A4R9JTU0</accession>
<comment type="caution">
    <text evidence="1">The sequence shown here is derived from an EMBL/GenBank/DDBJ whole genome shotgun (WGS) entry which is preliminary data.</text>
</comment>
<organism evidence="1 2">
    <name type="scientific">Leptospira kemamanensis</name>
    <dbReference type="NCBI Taxonomy" id="2484942"/>
    <lineage>
        <taxon>Bacteria</taxon>
        <taxon>Pseudomonadati</taxon>
        <taxon>Spirochaetota</taxon>
        <taxon>Spirochaetia</taxon>
        <taxon>Leptospirales</taxon>
        <taxon>Leptospiraceae</taxon>
        <taxon>Leptospira</taxon>
    </lineage>
</organism>
<reference evidence="1" key="1">
    <citation type="journal article" date="2019" name="PLoS Negl. Trop. Dis.">
        <title>Revisiting the worldwide diversity of Leptospira species in the environment.</title>
        <authorList>
            <person name="Vincent A.T."/>
            <person name="Schiettekatte O."/>
            <person name="Bourhy P."/>
            <person name="Veyrier F.J."/>
            <person name="Picardeau M."/>
        </authorList>
    </citation>
    <scope>NUCLEOTIDE SEQUENCE [LARGE SCALE GENOMIC DNA]</scope>
    <source>
        <strain evidence="1">201702454</strain>
    </source>
</reference>
<dbReference type="OrthoDB" id="334639at2"/>
<evidence type="ECO:0000313" key="1">
    <source>
        <dbReference type="EMBL" id="TGL55650.1"/>
    </source>
</evidence>
<evidence type="ECO:0000313" key="2">
    <source>
        <dbReference type="Proteomes" id="UP000297609"/>
    </source>
</evidence>
<name>A0A4R9JTU0_9LEPT</name>
<keyword evidence="2" id="KW-1185">Reference proteome</keyword>
<gene>
    <name evidence="1" type="ORF">EHQ59_04370</name>
</gene>
<proteinExistence type="predicted"/>
<dbReference type="Proteomes" id="UP000297609">
    <property type="component" value="Unassembled WGS sequence"/>
</dbReference>
<dbReference type="AlphaFoldDB" id="A0A4R9JTU0"/>
<protein>
    <submittedName>
        <fullName evidence="1">Uncharacterized protein</fullName>
    </submittedName>
</protein>